<evidence type="ECO:0000313" key="2">
    <source>
        <dbReference type="EMBL" id="GAA2637654.1"/>
    </source>
</evidence>
<organism evidence="2 3">
    <name type="scientific">Streptomyces axinellae</name>
    <dbReference type="NCBI Taxonomy" id="552788"/>
    <lineage>
        <taxon>Bacteria</taxon>
        <taxon>Bacillati</taxon>
        <taxon>Actinomycetota</taxon>
        <taxon>Actinomycetes</taxon>
        <taxon>Kitasatosporales</taxon>
        <taxon>Streptomycetaceae</taxon>
        <taxon>Streptomyces</taxon>
    </lineage>
</organism>
<dbReference type="EMBL" id="BAAARJ010000030">
    <property type="protein sequence ID" value="GAA2637654.1"/>
    <property type="molecule type" value="Genomic_DNA"/>
</dbReference>
<proteinExistence type="predicted"/>
<sequence>MRGRCPRPALLRTALHTGCVFFTVELHEAEPPLDADRWEEIVEVSFRPGGGEPALVEWAGEGACPLGLDRVPYRVRCAARGMDAAHDGARGRDEPVLDTYPAPPPPPEIRHLLSR</sequence>
<gene>
    <name evidence="2" type="ORF">GCM10009863_62950</name>
</gene>
<evidence type="ECO:0000256" key="1">
    <source>
        <dbReference type="SAM" id="MobiDB-lite"/>
    </source>
</evidence>
<reference evidence="3" key="1">
    <citation type="journal article" date="2019" name="Int. J. Syst. Evol. Microbiol.">
        <title>The Global Catalogue of Microorganisms (GCM) 10K type strain sequencing project: providing services to taxonomists for standard genome sequencing and annotation.</title>
        <authorList>
            <consortium name="The Broad Institute Genomics Platform"/>
            <consortium name="The Broad Institute Genome Sequencing Center for Infectious Disease"/>
            <person name="Wu L."/>
            <person name="Ma J."/>
        </authorList>
    </citation>
    <scope>NUCLEOTIDE SEQUENCE [LARGE SCALE GENOMIC DNA]</scope>
    <source>
        <strain evidence="3">JCM 16373</strain>
    </source>
</reference>
<keyword evidence="3" id="KW-1185">Reference proteome</keyword>
<feature type="region of interest" description="Disordered" evidence="1">
    <location>
        <begin position="83"/>
        <end position="115"/>
    </location>
</feature>
<dbReference type="RefSeq" id="WP_344570480.1">
    <property type="nucleotide sequence ID" value="NZ_BAAARJ010000030.1"/>
</dbReference>
<protein>
    <submittedName>
        <fullName evidence="2">Uncharacterized protein</fullName>
    </submittedName>
</protein>
<dbReference type="Proteomes" id="UP001501447">
    <property type="component" value="Unassembled WGS sequence"/>
</dbReference>
<name>A0ABP6DA54_9ACTN</name>
<evidence type="ECO:0000313" key="3">
    <source>
        <dbReference type="Proteomes" id="UP001501447"/>
    </source>
</evidence>
<feature type="compositionally biased region" description="Basic and acidic residues" evidence="1">
    <location>
        <begin position="83"/>
        <end position="95"/>
    </location>
</feature>
<comment type="caution">
    <text evidence="2">The sequence shown here is derived from an EMBL/GenBank/DDBJ whole genome shotgun (WGS) entry which is preliminary data.</text>
</comment>
<accession>A0ABP6DA54</accession>